<evidence type="ECO:0000256" key="2">
    <source>
        <dbReference type="ARBA" id="ARBA00022723"/>
    </source>
</evidence>
<evidence type="ECO:0000256" key="3">
    <source>
        <dbReference type="ARBA" id="ARBA00022833"/>
    </source>
</evidence>
<dbReference type="Proteomes" id="UP000061569">
    <property type="component" value="Chromosome"/>
</dbReference>
<dbReference type="PANTHER" id="PTHR28620:SF1">
    <property type="entry name" value="CENP-V_GFA DOMAIN-CONTAINING PROTEIN"/>
    <property type="match status" value="1"/>
</dbReference>
<dbReference type="AlphaFoldDB" id="A0A0S2DPQ8"/>
<dbReference type="PATRIC" id="fig|69.6.peg.4758"/>
<evidence type="ECO:0000256" key="1">
    <source>
        <dbReference type="ARBA" id="ARBA00005495"/>
    </source>
</evidence>
<dbReference type="PROSITE" id="PS51891">
    <property type="entry name" value="CENP_V_GFA"/>
    <property type="match status" value="1"/>
</dbReference>
<organism evidence="4 5">
    <name type="scientific">Lysobacter enzymogenes</name>
    <dbReference type="NCBI Taxonomy" id="69"/>
    <lineage>
        <taxon>Bacteria</taxon>
        <taxon>Pseudomonadati</taxon>
        <taxon>Pseudomonadota</taxon>
        <taxon>Gammaproteobacteria</taxon>
        <taxon>Lysobacterales</taxon>
        <taxon>Lysobacteraceae</taxon>
        <taxon>Lysobacter</taxon>
    </lineage>
</organism>
<dbReference type="InterPro" id="IPR006913">
    <property type="entry name" value="CENP-V/GFA"/>
</dbReference>
<accession>A0A0S2DPQ8</accession>
<dbReference type="InterPro" id="IPR052355">
    <property type="entry name" value="CENP-V-like"/>
</dbReference>
<dbReference type="InterPro" id="IPR011057">
    <property type="entry name" value="Mss4-like_sf"/>
</dbReference>
<reference evidence="4 5" key="1">
    <citation type="submission" date="2015-11" db="EMBL/GenBank/DDBJ databases">
        <title>Genome sequences of Lysobacter enzymogenes strain C3 and Lysobacter antibioticus ATCC 29479.</title>
        <authorList>
            <person name="Kobayashi D.Y."/>
        </authorList>
    </citation>
    <scope>NUCLEOTIDE SEQUENCE [LARGE SCALE GENOMIC DNA]</scope>
    <source>
        <strain evidence="4 5">C3</strain>
    </source>
</reference>
<dbReference type="GO" id="GO:0016846">
    <property type="term" value="F:carbon-sulfur lyase activity"/>
    <property type="evidence" value="ECO:0007669"/>
    <property type="project" value="InterPro"/>
</dbReference>
<gene>
    <name evidence="4" type="ORF">GLE_4827</name>
</gene>
<evidence type="ECO:0000313" key="4">
    <source>
        <dbReference type="EMBL" id="ALN60168.1"/>
    </source>
</evidence>
<dbReference type="PANTHER" id="PTHR28620">
    <property type="entry name" value="CENTROMERE PROTEIN V"/>
    <property type="match status" value="1"/>
</dbReference>
<dbReference type="OrthoDB" id="9805575at2"/>
<dbReference type="KEGG" id="lez:GLE_4827"/>
<dbReference type="GO" id="GO:0046872">
    <property type="term" value="F:metal ion binding"/>
    <property type="evidence" value="ECO:0007669"/>
    <property type="project" value="UniProtKB-KW"/>
</dbReference>
<keyword evidence="2" id="KW-0479">Metal-binding</keyword>
<keyword evidence="3" id="KW-0862">Zinc</keyword>
<dbReference type="STRING" id="69.GLE_4827"/>
<evidence type="ECO:0000313" key="5">
    <source>
        <dbReference type="Proteomes" id="UP000061569"/>
    </source>
</evidence>
<comment type="similarity">
    <text evidence="1">Belongs to the Gfa family.</text>
</comment>
<dbReference type="Pfam" id="PF04828">
    <property type="entry name" value="GFA"/>
    <property type="match status" value="1"/>
</dbReference>
<dbReference type="Gene3D" id="2.170.150.70">
    <property type="match status" value="1"/>
</dbReference>
<dbReference type="EMBL" id="CP013140">
    <property type="protein sequence ID" value="ALN60168.1"/>
    <property type="molecule type" value="Genomic_DNA"/>
</dbReference>
<dbReference type="SUPFAM" id="SSF51316">
    <property type="entry name" value="Mss4-like"/>
    <property type="match status" value="1"/>
</dbReference>
<protein>
    <submittedName>
        <fullName evidence="4">Glutathione-dependent formaldehyde-activating</fullName>
    </submittedName>
</protein>
<name>A0A0S2DPQ8_LYSEN</name>
<proteinExistence type="inferred from homology"/>
<sequence>MTVQTYQASCHCGAIRYEVDLDLDAGTSRCNCSICGKLRKWGAIVKPDAFRLLEGDVAQMGDYQFGTFSGHHRFCKQCGIHAFGEGELEVLGGKYYAINVACLDVGHAVLAAAPVRFMDGLHNNWFEVPAMTSHM</sequence>